<dbReference type="Proteomes" id="UP000057737">
    <property type="component" value="Unassembled WGS sequence"/>
</dbReference>
<organism evidence="2 3">
    <name type="scientific">Bradyrhizobium macuxiense</name>
    <dbReference type="NCBI Taxonomy" id="1755647"/>
    <lineage>
        <taxon>Bacteria</taxon>
        <taxon>Pseudomonadati</taxon>
        <taxon>Pseudomonadota</taxon>
        <taxon>Alphaproteobacteria</taxon>
        <taxon>Hyphomicrobiales</taxon>
        <taxon>Nitrobacteraceae</taxon>
        <taxon>Bradyrhizobium</taxon>
    </lineage>
</organism>
<accession>A0A120FI37</accession>
<protein>
    <submittedName>
        <fullName evidence="2">Uncharacterized protein</fullName>
    </submittedName>
</protein>
<evidence type="ECO:0000313" key="2">
    <source>
        <dbReference type="EMBL" id="KWV46892.1"/>
    </source>
</evidence>
<feature type="signal peptide" evidence="1">
    <location>
        <begin position="1"/>
        <end position="21"/>
    </location>
</feature>
<sequence>MLLRGIVISAALLTLAPDAAAGERGGVIRRVSCTVVRYYVARYSAAAAESWARAHGATDAEIDVARRCLNEAPVKTLQAANRAAQ</sequence>
<reference evidence="2 3" key="1">
    <citation type="submission" date="2015-11" db="EMBL/GenBank/DDBJ databases">
        <title>Draft Genome Sequence of the Strain BR 10303 (Bradyrhizobium sp.) isolated from nodules of Centrolobium paraense.</title>
        <authorList>
            <person name="Zelli J.E."/>
            <person name="Simoes-Araujo J.L."/>
            <person name="Barauna A.C."/>
            <person name="Silva K."/>
        </authorList>
    </citation>
    <scope>NUCLEOTIDE SEQUENCE [LARGE SCALE GENOMIC DNA]</scope>
    <source>
        <strain evidence="2 3">BR 10303</strain>
    </source>
</reference>
<keyword evidence="3" id="KW-1185">Reference proteome</keyword>
<evidence type="ECO:0000313" key="3">
    <source>
        <dbReference type="Proteomes" id="UP000057737"/>
    </source>
</evidence>
<dbReference type="RefSeq" id="WP_066513949.1">
    <property type="nucleotide sequence ID" value="NZ_LNCU01000115.1"/>
</dbReference>
<proteinExistence type="predicted"/>
<feature type="chain" id="PRO_5007165335" evidence="1">
    <location>
        <begin position="22"/>
        <end position="85"/>
    </location>
</feature>
<keyword evidence="1" id="KW-0732">Signal</keyword>
<comment type="caution">
    <text evidence="2">The sequence shown here is derived from an EMBL/GenBank/DDBJ whole genome shotgun (WGS) entry which is preliminary data.</text>
</comment>
<dbReference type="AlphaFoldDB" id="A0A120FI37"/>
<dbReference type="OrthoDB" id="8237572at2"/>
<evidence type="ECO:0000256" key="1">
    <source>
        <dbReference type="SAM" id="SignalP"/>
    </source>
</evidence>
<name>A0A120FI37_9BRAD</name>
<dbReference type="EMBL" id="LNCU01000115">
    <property type="protein sequence ID" value="KWV46892.1"/>
    <property type="molecule type" value="Genomic_DNA"/>
</dbReference>
<gene>
    <name evidence="2" type="ORF">AS156_20950</name>
</gene>